<comment type="subcellular location">
    <subcellularLocation>
        <location evidence="9">Cell membrane</location>
        <topology evidence="9">Single-pass membrane protein</topology>
    </subcellularLocation>
    <subcellularLocation>
        <location evidence="1">Membrane</location>
    </subcellularLocation>
</comment>
<organism evidence="10 11">
    <name type="scientific">candidate division TA06 bacterium DG_24</name>
    <dbReference type="NCBI Taxonomy" id="1703770"/>
    <lineage>
        <taxon>Bacteria</taxon>
        <taxon>Bacteria division TA06</taxon>
    </lineage>
</organism>
<dbReference type="STRING" id="1703770.AMJ39_00535"/>
<gene>
    <name evidence="9" type="primary">secE</name>
    <name evidence="10" type="ORF">AMJ39_00535</name>
</gene>
<evidence type="ECO:0000256" key="6">
    <source>
        <dbReference type="ARBA" id="ARBA00022989"/>
    </source>
</evidence>
<keyword evidence="4 9" id="KW-0812">Transmembrane</keyword>
<name>A0A0S7WW36_UNCT6</name>
<evidence type="ECO:0000256" key="1">
    <source>
        <dbReference type="ARBA" id="ARBA00004370"/>
    </source>
</evidence>
<dbReference type="PROSITE" id="PS01067">
    <property type="entry name" value="SECE_SEC61G"/>
    <property type="match status" value="1"/>
</dbReference>
<evidence type="ECO:0000256" key="5">
    <source>
        <dbReference type="ARBA" id="ARBA00022927"/>
    </source>
</evidence>
<evidence type="ECO:0000256" key="7">
    <source>
        <dbReference type="ARBA" id="ARBA00023010"/>
    </source>
</evidence>
<evidence type="ECO:0000313" key="10">
    <source>
        <dbReference type="EMBL" id="KPJ54402.1"/>
    </source>
</evidence>
<dbReference type="AlphaFoldDB" id="A0A0S7WW36"/>
<dbReference type="PANTHER" id="PTHR33910">
    <property type="entry name" value="PROTEIN TRANSLOCASE SUBUNIT SECE"/>
    <property type="match status" value="1"/>
</dbReference>
<evidence type="ECO:0000256" key="4">
    <source>
        <dbReference type="ARBA" id="ARBA00022692"/>
    </source>
</evidence>
<dbReference type="GO" id="GO:0009306">
    <property type="term" value="P:protein secretion"/>
    <property type="evidence" value="ECO:0007669"/>
    <property type="project" value="UniProtKB-UniRule"/>
</dbReference>
<dbReference type="InterPro" id="IPR038379">
    <property type="entry name" value="SecE_sf"/>
</dbReference>
<dbReference type="HAMAP" id="MF_00422">
    <property type="entry name" value="SecE"/>
    <property type="match status" value="1"/>
</dbReference>
<evidence type="ECO:0000256" key="9">
    <source>
        <dbReference type="HAMAP-Rule" id="MF_00422"/>
    </source>
</evidence>
<dbReference type="Gene3D" id="1.20.5.1030">
    <property type="entry name" value="Preprotein translocase secy subunit"/>
    <property type="match status" value="1"/>
</dbReference>
<proteinExistence type="inferred from homology"/>
<accession>A0A0S7WW36</accession>
<comment type="subunit">
    <text evidence="9">Component of the Sec protein translocase complex. Heterotrimer consisting of SecY, SecE and SecG subunits. The heterotrimers can form oligomers, although 1 heterotrimer is thought to be able to translocate proteins. Interacts with the ribosome. Interacts with SecDF, and other proteins may be involved. Interacts with SecA.</text>
</comment>
<keyword evidence="5 9" id="KW-0653">Protein transport</keyword>
<protein>
    <recommendedName>
        <fullName evidence="9">Protein translocase subunit SecE</fullName>
    </recommendedName>
</protein>
<evidence type="ECO:0000256" key="2">
    <source>
        <dbReference type="ARBA" id="ARBA00022448"/>
    </source>
</evidence>
<keyword evidence="6 9" id="KW-1133">Transmembrane helix</keyword>
<comment type="caution">
    <text evidence="10">The sequence shown here is derived from an EMBL/GenBank/DDBJ whole genome shotgun (WGS) entry which is preliminary data.</text>
</comment>
<dbReference type="GO" id="GO:0043952">
    <property type="term" value="P:protein transport by the Sec complex"/>
    <property type="evidence" value="ECO:0007669"/>
    <property type="project" value="UniProtKB-UniRule"/>
</dbReference>
<dbReference type="InterPro" id="IPR005807">
    <property type="entry name" value="SecE_bac"/>
</dbReference>
<dbReference type="GO" id="GO:0065002">
    <property type="term" value="P:intracellular protein transmembrane transport"/>
    <property type="evidence" value="ECO:0007669"/>
    <property type="project" value="UniProtKB-UniRule"/>
</dbReference>
<dbReference type="InterPro" id="IPR001901">
    <property type="entry name" value="Translocase_SecE/Sec61-g"/>
</dbReference>
<dbReference type="GO" id="GO:0005886">
    <property type="term" value="C:plasma membrane"/>
    <property type="evidence" value="ECO:0007669"/>
    <property type="project" value="UniProtKB-SubCell"/>
</dbReference>
<dbReference type="EMBL" id="LIZS01000003">
    <property type="protein sequence ID" value="KPJ54402.1"/>
    <property type="molecule type" value="Genomic_DNA"/>
</dbReference>
<reference evidence="10 11" key="1">
    <citation type="journal article" date="2015" name="Microbiome">
        <title>Genomic resolution of linkages in carbon, nitrogen, and sulfur cycling among widespread estuary sediment bacteria.</title>
        <authorList>
            <person name="Baker B.J."/>
            <person name="Lazar C.S."/>
            <person name="Teske A.P."/>
            <person name="Dick G.J."/>
        </authorList>
    </citation>
    <scope>NUCLEOTIDE SEQUENCE [LARGE SCALE GENOMIC DNA]</scope>
    <source>
        <strain evidence="10">DG_24</strain>
    </source>
</reference>
<keyword evidence="7 9" id="KW-0811">Translocation</keyword>
<sequence>MRWFQRSKRFLKETRVEFSKVTWPTRDELRDSTGVVIFVSLLVAAFIGFVDFFFSRVVEFVLR</sequence>
<dbReference type="PANTHER" id="PTHR33910:SF1">
    <property type="entry name" value="PROTEIN TRANSLOCASE SUBUNIT SECE"/>
    <property type="match status" value="1"/>
</dbReference>
<evidence type="ECO:0000256" key="8">
    <source>
        <dbReference type="ARBA" id="ARBA00023136"/>
    </source>
</evidence>
<dbReference type="Proteomes" id="UP000052008">
    <property type="component" value="Unassembled WGS sequence"/>
</dbReference>
<comment type="similarity">
    <text evidence="9">Belongs to the SecE/SEC61-gamma family.</text>
</comment>
<evidence type="ECO:0000256" key="3">
    <source>
        <dbReference type="ARBA" id="ARBA00022475"/>
    </source>
</evidence>
<keyword evidence="2 9" id="KW-0813">Transport</keyword>
<dbReference type="Pfam" id="PF00584">
    <property type="entry name" value="SecE"/>
    <property type="match status" value="1"/>
</dbReference>
<dbReference type="GO" id="GO:0008320">
    <property type="term" value="F:protein transmembrane transporter activity"/>
    <property type="evidence" value="ECO:0007669"/>
    <property type="project" value="UniProtKB-UniRule"/>
</dbReference>
<keyword evidence="3 9" id="KW-1003">Cell membrane</keyword>
<dbReference type="GO" id="GO:0006605">
    <property type="term" value="P:protein targeting"/>
    <property type="evidence" value="ECO:0007669"/>
    <property type="project" value="UniProtKB-UniRule"/>
</dbReference>
<evidence type="ECO:0000313" key="11">
    <source>
        <dbReference type="Proteomes" id="UP000052008"/>
    </source>
</evidence>
<dbReference type="NCBIfam" id="TIGR00964">
    <property type="entry name" value="secE_bact"/>
    <property type="match status" value="1"/>
</dbReference>
<comment type="function">
    <text evidence="9">Essential subunit of the Sec protein translocation channel SecYEG. Clamps together the 2 halves of SecY. May contact the channel plug during translocation.</text>
</comment>
<keyword evidence="8 9" id="KW-0472">Membrane</keyword>
<feature type="transmembrane region" description="Helical" evidence="9">
    <location>
        <begin position="35"/>
        <end position="54"/>
    </location>
</feature>